<dbReference type="InterPro" id="IPR003340">
    <property type="entry name" value="B3_DNA-bd"/>
</dbReference>
<evidence type="ECO:0000313" key="2">
    <source>
        <dbReference type="EMBL" id="MCI79184.1"/>
    </source>
</evidence>
<comment type="caution">
    <text evidence="2">The sequence shown here is derived from an EMBL/GenBank/DDBJ whole genome shotgun (WGS) entry which is preliminary data.</text>
</comment>
<dbReference type="EMBL" id="LXQA010967964">
    <property type="protein sequence ID" value="MCI79184.1"/>
    <property type="molecule type" value="Genomic_DNA"/>
</dbReference>
<dbReference type="AlphaFoldDB" id="A0A392UT49"/>
<organism evidence="2 3">
    <name type="scientific">Trifolium medium</name>
    <dbReference type="NCBI Taxonomy" id="97028"/>
    <lineage>
        <taxon>Eukaryota</taxon>
        <taxon>Viridiplantae</taxon>
        <taxon>Streptophyta</taxon>
        <taxon>Embryophyta</taxon>
        <taxon>Tracheophyta</taxon>
        <taxon>Spermatophyta</taxon>
        <taxon>Magnoliopsida</taxon>
        <taxon>eudicotyledons</taxon>
        <taxon>Gunneridae</taxon>
        <taxon>Pentapetalae</taxon>
        <taxon>rosids</taxon>
        <taxon>fabids</taxon>
        <taxon>Fabales</taxon>
        <taxon>Fabaceae</taxon>
        <taxon>Papilionoideae</taxon>
        <taxon>50 kb inversion clade</taxon>
        <taxon>NPAAA clade</taxon>
        <taxon>Hologalegina</taxon>
        <taxon>IRL clade</taxon>
        <taxon>Trifolieae</taxon>
        <taxon>Trifolium</taxon>
    </lineage>
</organism>
<dbReference type="PROSITE" id="PS50863">
    <property type="entry name" value="B3"/>
    <property type="match status" value="1"/>
</dbReference>
<dbReference type="GO" id="GO:0003677">
    <property type="term" value="F:DNA binding"/>
    <property type="evidence" value="ECO:0007669"/>
    <property type="project" value="InterPro"/>
</dbReference>
<dbReference type="Proteomes" id="UP000265520">
    <property type="component" value="Unassembled WGS sequence"/>
</dbReference>
<sequence length="66" mass="7488">PNGEIQEWTVLSRKGGHREDGRRDIRFGAGWYKYAMNVGFAKGDSIGFYTTNNDKVLKVKVIRNVA</sequence>
<keyword evidence="3" id="KW-1185">Reference proteome</keyword>
<feature type="non-terminal residue" evidence="2">
    <location>
        <position position="1"/>
    </location>
</feature>
<reference evidence="2 3" key="1">
    <citation type="journal article" date="2018" name="Front. Plant Sci.">
        <title>Red Clover (Trifolium pratense) and Zigzag Clover (T. medium) - A Picture of Genomic Similarities and Differences.</title>
        <authorList>
            <person name="Dluhosova J."/>
            <person name="Istvanek J."/>
            <person name="Nedelnik J."/>
            <person name="Repkova J."/>
        </authorList>
    </citation>
    <scope>NUCLEOTIDE SEQUENCE [LARGE SCALE GENOMIC DNA]</scope>
    <source>
        <strain evidence="3">cv. 10/8</strain>
        <tissue evidence="2">Leaf</tissue>
    </source>
</reference>
<evidence type="ECO:0000313" key="3">
    <source>
        <dbReference type="Proteomes" id="UP000265520"/>
    </source>
</evidence>
<evidence type="ECO:0000259" key="1">
    <source>
        <dbReference type="PROSITE" id="PS50863"/>
    </source>
</evidence>
<protein>
    <recommendedName>
        <fullName evidence="1">TF-B3 domain-containing protein</fullName>
    </recommendedName>
</protein>
<accession>A0A392UT49</accession>
<feature type="domain" description="TF-B3" evidence="1">
    <location>
        <begin position="1"/>
        <end position="65"/>
    </location>
</feature>
<proteinExistence type="predicted"/>
<name>A0A392UT49_9FABA</name>